<evidence type="ECO:0000313" key="3">
    <source>
        <dbReference type="Proteomes" id="UP000030641"/>
    </source>
</evidence>
<feature type="signal peptide" evidence="1">
    <location>
        <begin position="1"/>
        <end position="18"/>
    </location>
</feature>
<dbReference type="OMA" id="SINTDIW"/>
<name>A0A074YDI6_AURSE</name>
<dbReference type="RefSeq" id="XP_013340637.1">
    <property type="nucleotide sequence ID" value="XM_013485183.1"/>
</dbReference>
<dbReference type="InParanoid" id="A0A074YDI6"/>
<reference evidence="2 3" key="1">
    <citation type="journal article" date="2014" name="BMC Genomics">
        <title>Genome sequencing of four Aureobasidium pullulans varieties: biotechnological potential, stress tolerance, and description of new species.</title>
        <authorList>
            <person name="Gostin Ar C."/>
            <person name="Ohm R.A."/>
            <person name="Kogej T."/>
            <person name="Sonjak S."/>
            <person name="Turk M."/>
            <person name="Zajc J."/>
            <person name="Zalar P."/>
            <person name="Grube M."/>
            <person name="Sun H."/>
            <person name="Han J."/>
            <person name="Sharma A."/>
            <person name="Chiniquy J."/>
            <person name="Ngan C.Y."/>
            <person name="Lipzen A."/>
            <person name="Barry K."/>
            <person name="Grigoriev I.V."/>
            <person name="Gunde-Cimerman N."/>
        </authorList>
    </citation>
    <scope>NUCLEOTIDE SEQUENCE [LARGE SCALE GENOMIC DNA]</scope>
    <source>
        <strain evidence="2 3">EXF-2481</strain>
    </source>
</reference>
<evidence type="ECO:0008006" key="4">
    <source>
        <dbReference type="Google" id="ProtNLM"/>
    </source>
</evidence>
<protein>
    <recommendedName>
        <fullName evidence="4">Apple domain-containing protein</fullName>
    </recommendedName>
</protein>
<accession>A0A074YDI6</accession>
<dbReference type="PANTHER" id="PTHR36578:SF1">
    <property type="entry name" value="APPLE DOMAIN-CONTAINING PROTEIN"/>
    <property type="match status" value="1"/>
</dbReference>
<dbReference type="HOGENOM" id="CLU_022878_2_1_1"/>
<keyword evidence="3" id="KW-1185">Reference proteome</keyword>
<dbReference type="STRING" id="1043005.A0A074YDI6"/>
<dbReference type="AlphaFoldDB" id="A0A074YDI6"/>
<evidence type="ECO:0000256" key="1">
    <source>
        <dbReference type="SAM" id="SignalP"/>
    </source>
</evidence>
<dbReference type="Proteomes" id="UP000030641">
    <property type="component" value="Unassembled WGS sequence"/>
</dbReference>
<dbReference type="EMBL" id="KL584772">
    <property type="protein sequence ID" value="KEQ92132.1"/>
    <property type="molecule type" value="Genomic_DNA"/>
</dbReference>
<evidence type="ECO:0000313" key="2">
    <source>
        <dbReference type="EMBL" id="KEQ92132.1"/>
    </source>
</evidence>
<sequence length="709" mass="75673">MRISLAALPILAARLAVALPAPQELNLDMVVAIPDPTYTELVGATAQVITYDPTVLAAQATEAVSSISFDDRYSDSNTAAARNGRRAACAPQPTGVAAYAVTNPDTAVAFTSDSRFSSKAMNAQTPSGYTMGFQNLNASSSAYGYMGFTTLQDYDVSTCAKKCDTIRGCVSFNIYFERDPSLVPGPTCVDPSSVTMIKCVFWGSAVSTSNTKNYGQFRSSFNVVVAGSNGYTSNSIIVPSGFSSAQYLGNAAIDAPYDTQGYNTLVASTIFTQGGFNASLCAEYCKTQTQYNVNHPPSDGTPPKICNFFNTFVLYLNNTVAQGQYCTLYTEAWESSYATNSGQTRGNDKYTVSMSYTYTNISSQAPSHVVGYKDGAIYQALTDMRYFPDQLKSTFIPFCSSVLSYTPVVATVTVTSMTTPISTSITLSTATVTVSAGQASQRKRDDSRFPREGLTTASDEGNIAVLVDANQTTWYLPAANSAAQNVKRTLAVPDALTKYPASVVSSACMLQVTQASSASTTTTSITVTASAVTTIISSVSTTFTTASAAPTAKLVAFGSGTSADGTPIQLIDPQNKWDQLYLEMNRQAGNYKDGGFRLDTVTGLLHESAPANRALYIINSGGGYATDMVFPQFFDPAAPGRWFDIVPIVCSVDSSSTLQCSATLSNGFKAVGFGMYRNSDDDVDYVIMHGSQWQAERGFSYPLNLKYNI</sequence>
<gene>
    <name evidence="2" type="ORF">AUEXF2481DRAFT_32342</name>
</gene>
<keyword evidence="1" id="KW-0732">Signal</keyword>
<proteinExistence type="predicted"/>
<dbReference type="GeneID" id="25364623"/>
<organism evidence="2 3">
    <name type="scientific">Aureobasidium subglaciale (strain EXF-2481)</name>
    <name type="common">Aureobasidium pullulans var. subglaciale</name>
    <dbReference type="NCBI Taxonomy" id="1043005"/>
    <lineage>
        <taxon>Eukaryota</taxon>
        <taxon>Fungi</taxon>
        <taxon>Dikarya</taxon>
        <taxon>Ascomycota</taxon>
        <taxon>Pezizomycotina</taxon>
        <taxon>Dothideomycetes</taxon>
        <taxon>Dothideomycetidae</taxon>
        <taxon>Dothideales</taxon>
        <taxon>Saccotheciaceae</taxon>
        <taxon>Aureobasidium</taxon>
    </lineage>
</organism>
<dbReference type="OrthoDB" id="271448at2759"/>
<feature type="chain" id="PRO_5001704731" description="Apple domain-containing protein" evidence="1">
    <location>
        <begin position="19"/>
        <end position="709"/>
    </location>
</feature>
<dbReference type="PANTHER" id="PTHR36578">
    <property type="entry name" value="CHROMOSOME 15, WHOLE GENOME SHOTGUN SEQUENCE"/>
    <property type="match status" value="1"/>
</dbReference>